<sequence length="68" mass="7642">MVSRRWTDRPDSGLSISVLALGDNSKSRGISMVLNQFYLQAYILSTESTNIPAINLNYEGHHAIKHRP</sequence>
<dbReference type="AlphaFoldDB" id="A0A2K2DK53"/>
<evidence type="ECO:0000313" key="3">
    <source>
        <dbReference type="Proteomes" id="UP000008810"/>
    </source>
</evidence>
<name>A0A2K2DK53_BRADI</name>
<accession>A0A2K2DK53</accession>
<gene>
    <name evidence="1" type="ORF">BRADI_1g19725v3</name>
</gene>
<dbReference type="InParanoid" id="A0A2K2DK53"/>
<proteinExistence type="predicted"/>
<dbReference type="EMBL" id="CM000880">
    <property type="protein sequence ID" value="PNT74655.1"/>
    <property type="molecule type" value="Genomic_DNA"/>
</dbReference>
<dbReference type="EnsemblPlants" id="PNT74655">
    <property type="protein sequence ID" value="PNT74655"/>
    <property type="gene ID" value="BRADI_1g19725v3"/>
</dbReference>
<reference evidence="1 2" key="1">
    <citation type="journal article" date="2010" name="Nature">
        <title>Genome sequencing and analysis of the model grass Brachypodium distachyon.</title>
        <authorList>
            <consortium name="International Brachypodium Initiative"/>
        </authorList>
    </citation>
    <scope>NUCLEOTIDE SEQUENCE [LARGE SCALE GENOMIC DNA]</scope>
    <source>
        <strain evidence="1 2">Bd21</strain>
    </source>
</reference>
<protein>
    <submittedName>
        <fullName evidence="1 2">Uncharacterized protein</fullName>
    </submittedName>
</protein>
<evidence type="ECO:0000313" key="2">
    <source>
        <dbReference type="EnsemblPlants" id="PNT74655"/>
    </source>
</evidence>
<evidence type="ECO:0000313" key="1">
    <source>
        <dbReference type="EMBL" id="PNT74655.1"/>
    </source>
</evidence>
<organism evidence="1">
    <name type="scientific">Brachypodium distachyon</name>
    <name type="common">Purple false brome</name>
    <name type="synonym">Trachynia distachya</name>
    <dbReference type="NCBI Taxonomy" id="15368"/>
    <lineage>
        <taxon>Eukaryota</taxon>
        <taxon>Viridiplantae</taxon>
        <taxon>Streptophyta</taxon>
        <taxon>Embryophyta</taxon>
        <taxon>Tracheophyta</taxon>
        <taxon>Spermatophyta</taxon>
        <taxon>Magnoliopsida</taxon>
        <taxon>Liliopsida</taxon>
        <taxon>Poales</taxon>
        <taxon>Poaceae</taxon>
        <taxon>BOP clade</taxon>
        <taxon>Pooideae</taxon>
        <taxon>Stipodae</taxon>
        <taxon>Brachypodieae</taxon>
        <taxon>Brachypodium</taxon>
    </lineage>
</organism>
<keyword evidence="3" id="KW-1185">Reference proteome</keyword>
<dbReference type="Gramene" id="PNT74655">
    <property type="protein sequence ID" value="PNT74655"/>
    <property type="gene ID" value="BRADI_1g19725v3"/>
</dbReference>
<reference evidence="1" key="2">
    <citation type="submission" date="2017-06" db="EMBL/GenBank/DDBJ databases">
        <title>WGS assembly of Brachypodium distachyon.</title>
        <authorList>
            <consortium name="The International Brachypodium Initiative"/>
            <person name="Lucas S."/>
            <person name="Harmon-Smith M."/>
            <person name="Lail K."/>
            <person name="Tice H."/>
            <person name="Grimwood J."/>
            <person name="Bruce D."/>
            <person name="Barry K."/>
            <person name="Shu S."/>
            <person name="Lindquist E."/>
            <person name="Wang M."/>
            <person name="Pitluck S."/>
            <person name="Vogel J.P."/>
            <person name="Garvin D.F."/>
            <person name="Mockler T.C."/>
            <person name="Schmutz J."/>
            <person name="Rokhsar D."/>
            <person name="Bevan M.W."/>
        </authorList>
    </citation>
    <scope>NUCLEOTIDE SEQUENCE</scope>
    <source>
        <strain evidence="1">Bd21</strain>
    </source>
</reference>
<dbReference type="Proteomes" id="UP000008810">
    <property type="component" value="Chromosome 1"/>
</dbReference>
<reference evidence="2" key="3">
    <citation type="submission" date="2018-08" db="UniProtKB">
        <authorList>
            <consortium name="EnsemblPlants"/>
        </authorList>
    </citation>
    <scope>IDENTIFICATION</scope>
    <source>
        <strain evidence="2">cv. Bd21</strain>
    </source>
</reference>